<name>A0A0M0L966_9BACI</name>
<evidence type="ECO:0000313" key="3">
    <source>
        <dbReference type="Proteomes" id="UP000037558"/>
    </source>
</evidence>
<dbReference type="OrthoDB" id="3216107at2"/>
<comment type="caution">
    <text evidence="2">The sequence shown here is derived from an EMBL/GenBank/DDBJ whole genome shotgun (WGS) entry which is preliminary data.</text>
</comment>
<dbReference type="PANTHER" id="PTHR43233:SF1">
    <property type="entry name" value="FAMILY N-ACETYLTRANSFERASE, PUTATIVE (AFU_ORTHOLOGUE AFUA_6G03350)-RELATED"/>
    <property type="match status" value="1"/>
</dbReference>
<dbReference type="InterPro" id="IPR016181">
    <property type="entry name" value="Acyl_CoA_acyltransferase"/>
</dbReference>
<organism evidence="2 3">
    <name type="scientific">Priestia koreensis</name>
    <dbReference type="NCBI Taxonomy" id="284581"/>
    <lineage>
        <taxon>Bacteria</taxon>
        <taxon>Bacillati</taxon>
        <taxon>Bacillota</taxon>
        <taxon>Bacilli</taxon>
        <taxon>Bacillales</taxon>
        <taxon>Bacillaceae</taxon>
        <taxon>Priestia</taxon>
    </lineage>
</organism>
<feature type="domain" description="N-acetyltransferase" evidence="1">
    <location>
        <begin position="1"/>
        <end position="146"/>
    </location>
</feature>
<dbReference type="RefSeq" id="WP_053400547.1">
    <property type="nucleotide sequence ID" value="NZ_JAMAUM010000013.1"/>
</dbReference>
<dbReference type="Pfam" id="PF13508">
    <property type="entry name" value="Acetyltransf_7"/>
    <property type="match status" value="1"/>
</dbReference>
<gene>
    <name evidence="2" type="ORF">AMD01_06270</name>
</gene>
<sequence>MQSIHSSLDYFITTDQELFDQSFICDYLHNTSYWAKGRPYDVIQKSIHNSLSFGLFKGSPSNKKQVGFARLVTDQATFAYLADVFVVEVERGQGLGKWMVETVLTHPEISDIKRVMLVTNDAHDLYAQFGFTSLATPEKVMELKRQRP</sequence>
<proteinExistence type="predicted"/>
<dbReference type="Proteomes" id="UP000037558">
    <property type="component" value="Unassembled WGS sequence"/>
</dbReference>
<dbReference type="PATRIC" id="fig|284581.3.peg.4655"/>
<dbReference type="AlphaFoldDB" id="A0A0M0L966"/>
<evidence type="ECO:0000313" key="2">
    <source>
        <dbReference type="EMBL" id="KOO47636.1"/>
    </source>
</evidence>
<protein>
    <recommendedName>
        <fullName evidence="1">N-acetyltransferase domain-containing protein</fullName>
    </recommendedName>
</protein>
<reference evidence="3" key="1">
    <citation type="submission" date="2015-08" db="EMBL/GenBank/DDBJ databases">
        <title>Fjat-14210 dsm16467.</title>
        <authorList>
            <person name="Liu B."/>
            <person name="Wang J."/>
            <person name="Zhu Y."/>
            <person name="Liu G."/>
            <person name="Chen Q."/>
            <person name="Chen Z."/>
            <person name="Lan J."/>
            <person name="Che J."/>
            <person name="Ge C."/>
            <person name="Shi H."/>
            <person name="Pan Z."/>
            <person name="Liu X."/>
        </authorList>
    </citation>
    <scope>NUCLEOTIDE SEQUENCE [LARGE SCALE GENOMIC DNA]</scope>
    <source>
        <strain evidence="3">DSM 16467</strain>
    </source>
</reference>
<dbReference type="GO" id="GO:0016747">
    <property type="term" value="F:acyltransferase activity, transferring groups other than amino-acyl groups"/>
    <property type="evidence" value="ECO:0007669"/>
    <property type="project" value="InterPro"/>
</dbReference>
<keyword evidence="3" id="KW-1185">Reference proteome</keyword>
<evidence type="ECO:0000259" key="1">
    <source>
        <dbReference type="PROSITE" id="PS51186"/>
    </source>
</evidence>
<dbReference type="CDD" id="cd04301">
    <property type="entry name" value="NAT_SF"/>
    <property type="match status" value="1"/>
</dbReference>
<dbReference type="Gene3D" id="3.40.630.30">
    <property type="match status" value="1"/>
</dbReference>
<dbReference type="SUPFAM" id="SSF55729">
    <property type="entry name" value="Acyl-CoA N-acyltransferases (Nat)"/>
    <property type="match status" value="1"/>
</dbReference>
<accession>A0A0M0L966</accession>
<dbReference type="InterPro" id="IPR000182">
    <property type="entry name" value="GNAT_dom"/>
</dbReference>
<dbReference type="EMBL" id="LILC01000007">
    <property type="protein sequence ID" value="KOO47636.1"/>
    <property type="molecule type" value="Genomic_DNA"/>
</dbReference>
<dbReference type="STRING" id="284581.AMD01_06270"/>
<dbReference type="PROSITE" id="PS51186">
    <property type="entry name" value="GNAT"/>
    <property type="match status" value="1"/>
</dbReference>
<dbReference type="PANTHER" id="PTHR43233">
    <property type="entry name" value="FAMILY N-ACETYLTRANSFERASE, PUTATIVE (AFU_ORTHOLOGUE AFUA_6G03350)-RELATED"/>
    <property type="match status" value="1"/>
</dbReference>
<dbReference type="InterPro" id="IPR053144">
    <property type="entry name" value="Acetyltransferase_Butenolide"/>
</dbReference>